<evidence type="ECO:0000313" key="6">
    <source>
        <dbReference type="EMBL" id="CAX40931.1"/>
    </source>
</evidence>
<evidence type="ECO:0000256" key="3">
    <source>
        <dbReference type="PROSITE-ProRule" id="PRU00023"/>
    </source>
</evidence>
<reference evidence="6 7" key="1">
    <citation type="journal article" date="2009" name="Genome Res.">
        <title>Comparative genomics of the fungal pathogens Candida dubliniensis and Candida albicans.</title>
        <authorList>
            <person name="Jackson A.P."/>
            <person name="Gamble J.A."/>
            <person name="Yeomans T."/>
            <person name="Moran G.P."/>
            <person name="Saunders D."/>
            <person name="Harris D."/>
            <person name="Aslett M."/>
            <person name="Barrell J.F."/>
            <person name="Butler G."/>
            <person name="Citiulo F."/>
            <person name="Coleman D.C."/>
            <person name="de Groot P.W.J."/>
            <person name="Goodwin T.J."/>
            <person name="Quail M.A."/>
            <person name="McQuillan J."/>
            <person name="Munro C.A."/>
            <person name="Pain A."/>
            <person name="Poulter R.T."/>
            <person name="Rajandream M.A."/>
            <person name="Renauld H."/>
            <person name="Spiering M.J."/>
            <person name="Tivey A."/>
            <person name="Gow N.A.R."/>
            <person name="Barrell B."/>
            <person name="Sullivan D.J."/>
            <person name="Berriman M."/>
        </authorList>
    </citation>
    <scope>NUCLEOTIDE SEQUENCE [LARGE SCALE GENOMIC DNA]</scope>
    <source>
        <strain evidence="7">CD36 / ATCC MYA-646 / CBS 7987 / NCPF 3949 / NRRL Y-17841</strain>
    </source>
</reference>
<dbReference type="EMBL" id="FM992694">
    <property type="protein sequence ID" value="CAX40931.1"/>
    <property type="molecule type" value="Genomic_DNA"/>
</dbReference>
<protein>
    <submittedName>
        <fullName evidence="6">Cytoplasmic ankyrin-repeat protein, putative</fullName>
    </submittedName>
</protein>
<dbReference type="HOGENOM" id="CLU_000134_20_0_1"/>
<dbReference type="VEuPathDB" id="FungiDB:CD36_73810"/>
<dbReference type="AlphaFoldDB" id="B9WJX4"/>
<dbReference type="PROSITE" id="PS50297">
    <property type="entry name" value="ANK_REP_REGION"/>
    <property type="match status" value="2"/>
</dbReference>
<feature type="repeat" description="ANK" evidence="3">
    <location>
        <begin position="53"/>
        <end position="75"/>
    </location>
</feature>
<feature type="compositionally biased region" description="Polar residues" evidence="4">
    <location>
        <begin position="205"/>
        <end position="215"/>
    </location>
</feature>
<dbReference type="SMART" id="SM00248">
    <property type="entry name" value="ANK"/>
    <property type="match status" value="2"/>
</dbReference>
<organism evidence="6 7">
    <name type="scientific">Candida dubliniensis (strain CD36 / ATCC MYA-646 / CBS 7987 / NCPF 3949 / NRRL Y-17841)</name>
    <name type="common">Yeast</name>
    <dbReference type="NCBI Taxonomy" id="573826"/>
    <lineage>
        <taxon>Eukaryota</taxon>
        <taxon>Fungi</taxon>
        <taxon>Dikarya</taxon>
        <taxon>Ascomycota</taxon>
        <taxon>Saccharomycotina</taxon>
        <taxon>Pichiomycetes</taxon>
        <taxon>Debaryomycetaceae</taxon>
        <taxon>Candida/Lodderomyces clade</taxon>
        <taxon>Candida</taxon>
    </lineage>
</organism>
<dbReference type="OrthoDB" id="10057496at2759"/>
<evidence type="ECO:0000313" key="7">
    <source>
        <dbReference type="Proteomes" id="UP000002605"/>
    </source>
</evidence>
<dbReference type="PANTHER" id="PTHR24188:SF29">
    <property type="entry name" value="GH09064P"/>
    <property type="match status" value="1"/>
</dbReference>
<proteinExistence type="predicted"/>
<evidence type="ECO:0000256" key="1">
    <source>
        <dbReference type="ARBA" id="ARBA00022737"/>
    </source>
</evidence>
<keyword evidence="7" id="KW-1185">Reference proteome</keyword>
<dbReference type="GeneID" id="8049042"/>
<dbReference type="eggNOG" id="KOG0504">
    <property type="taxonomic scope" value="Eukaryota"/>
</dbReference>
<accession>B9WJX4</accession>
<dbReference type="Pfam" id="PF12796">
    <property type="entry name" value="Ank_2"/>
    <property type="match status" value="1"/>
</dbReference>
<dbReference type="InterPro" id="IPR002110">
    <property type="entry name" value="Ankyrin_rpt"/>
</dbReference>
<dbReference type="PANTHER" id="PTHR24188">
    <property type="entry name" value="ANKYRIN REPEAT PROTEIN"/>
    <property type="match status" value="1"/>
</dbReference>
<feature type="repeat" description="ANK" evidence="3">
    <location>
        <begin position="92"/>
        <end position="114"/>
    </location>
</feature>
<dbReference type="CGD" id="CAL0000167004">
    <property type="gene designation" value="Cd36_73810"/>
</dbReference>
<feature type="region of interest" description="Disordered" evidence="4">
    <location>
        <begin position="191"/>
        <end position="215"/>
    </location>
</feature>
<evidence type="ECO:0000256" key="2">
    <source>
        <dbReference type="ARBA" id="ARBA00023043"/>
    </source>
</evidence>
<sequence>MSDTKEITKLTQEEMDVVIYDSRVGDLETLQEIFDSEKLITPKTLTVIKDDITLSTPLHMAAANGHLPVVKYLISLLDKDDVKQLLEAKNENGNTALHWASYNGHLEVVKYLVEEVNADPFIKNKSGHDCIYEAESSGQTEVENWYLKKFTPEDAFDVQENEAEGTTKITYQPGKESKLADDQARDAVFKSRLDSKDSEGDTLEQKTQALNIDEK</sequence>
<evidence type="ECO:0000313" key="5">
    <source>
        <dbReference type="CGD" id="CAL0000167004"/>
    </source>
</evidence>
<dbReference type="Proteomes" id="UP000002605">
    <property type="component" value="Chromosome 7"/>
</dbReference>
<gene>
    <name evidence="5" type="ordered locus">Cd36_73810</name>
    <name evidence="6" type="ORF">CD36_73810</name>
</gene>
<dbReference type="SUPFAM" id="SSF48403">
    <property type="entry name" value="Ankyrin repeat"/>
    <property type="match status" value="1"/>
</dbReference>
<dbReference type="Gene3D" id="1.25.40.20">
    <property type="entry name" value="Ankyrin repeat-containing domain"/>
    <property type="match status" value="1"/>
</dbReference>
<dbReference type="RefSeq" id="XP_002421588.1">
    <property type="nucleotide sequence ID" value="XM_002421543.1"/>
</dbReference>
<name>B9WJX4_CANDC</name>
<dbReference type="KEGG" id="cdu:CD36_73810"/>
<keyword evidence="1" id="KW-0677">Repeat</keyword>
<dbReference type="PROSITE" id="PS50088">
    <property type="entry name" value="ANK_REPEAT"/>
    <property type="match status" value="2"/>
</dbReference>
<evidence type="ECO:0000256" key="4">
    <source>
        <dbReference type="SAM" id="MobiDB-lite"/>
    </source>
</evidence>
<keyword evidence="2 3" id="KW-0040">ANK repeat</keyword>
<dbReference type="InterPro" id="IPR036770">
    <property type="entry name" value="Ankyrin_rpt-contain_sf"/>
</dbReference>